<dbReference type="Gene3D" id="2.60.120.1440">
    <property type="match status" value="1"/>
</dbReference>
<gene>
    <name evidence="4" type="ORF">DHW03_16185</name>
</gene>
<organism evidence="4 5">
    <name type="scientific">Pedobacter yonginense</name>
    <dbReference type="NCBI Taxonomy" id="651869"/>
    <lineage>
        <taxon>Bacteria</taxon>
        <taxon>Pseudomonadati</taxon>
        <taxon>Bacteroidota</taxon>
        <taxon>Sphingobacteriia</taxon>
        <taxon>Sphingobacteriales</taxon>
        <taxon>Sphingobacteriaceae</taxon>
        <taxon>Pedobacter</taxon>
    </lineage>
</organism>
<keyword evidence="1" id="KW-0812">Transmembrane</keyword>
<dbReference type="GO" id="GO:0016989">
    <property type="term" value="F:sigma factor antagonist activity"/>
    <property type="evidence" value="ECO:0007669"/>
    <property type="project" value="TreeGrafter"/>
</dbReference>
<reference evidence="4 5" key="1">
    <citation type="submission" date="2018-05" db="EMBL/GenBank/DDBJ databases">
        <title>Pedobacter paludis sp. nov., isolated from wetland soil.</title>
        <authorList>
            <person name="Zhang Y."/>
            <person name="Wang G."/>
        </authorList>
    </citation>
    <scope>NUCLEOTIDE SEQUENCE [LARGE SCALE GENOMIC DNA]</scope>
    <source>
        <strain evidence="4 5">KCTC22721</strain>
    </source>
</reference>
<dbReference type="AlphaFoldDB" id="A0A317EI57"/>
<evidence type="ECO:0000313" key="4">
    <source>
        <dbReference type="EMBL" id="PWS26322.1"/>
    </source>
</evidence>
<dbReference type="Pfam" id="PF04773">
    <property type="entry name" value="FecR"/>
    <property type="match status" value="1"/>
</dbReference>
<comment type="caution">
    <text evidence="4">The sequence shown here is derived from an EMBL/GenBank/DDBJ whole genome shotgun (WGS) entry which is preliminary data.</text>
</comment>
<evidence type="ECO:0000259" key="2">
    <source>
        <dbReference type="Pfam" id="PF04773"/>
    </source>
</evidence>
<dbReference type="PIRSF" id="PIRSF018266">
    <property type="entry name" value="FecR"/>
    <property type="match status" value="1"/>
</dbReference>
<protein>
    <submittedName>
        <fullName evidence="4">Uncharacterized protein</fullName>
    </submittedName>
</protein>
<evidence type="ECO:0000259" key="3">
    <source>
        <dbReference type="Pfam" id="PF16344"/>
    </source>
</evidence>
<dbReference type="Proteomes" id="UP000245379">
    <property type="component" value="Unassembled WGS sequence"/>
</dbReference>
<dbReference type="RefSeq" id="WP_109926888.1">
    <property type="nucleotide sequence ID" value="NZ_QGNZ01000004.1"/>
</dbReference>
<feature type="transmembrane region" description="Helical" evidence="1">
    <location>
        <begin position="97"/>
        <end position="115"/>
    </location>
</feature>
<dbReference type="InterPro" id="IPR012373">
    <property type="entry name" value="Ferrdict_sens_TM"/>
</dbReference>
<dbReference type="EMBL" id="QGNZ01000004">
    <property type="protein sequence ID" value="PWS26322.1"/>
    <property type="molecule type" value="Genomic_DNA"/>
</dbReference>
<proteinExistence type="predicted"/>
<evidence type="ECO:0000313" key="5">
    <source>
        <dbReference type="Proteomes" id="UP000245379"/>
    </source>
</evidence>
<name>A0A317EI57_9SPHI</name>
<keyword evidence="1" id="KW-0472">Membrane</keyword>
<dbReference type="InterPro" id="IPR032508">
    <property type="entry name" value="FecR_C"/>
</dbReference>
<feature type="domain" description="Protein FecR C-terminal" evidence="3">
    <location>
        <begin position="266"/>
        <end position="330"/>
    </location>
</feature>
<accession>A0A317EI57</accession>
<dbReference type="Pfam" id="PF16344">
    <property type="entry name" value="FecR_C"/>
    <property type="match status" value="1"/>
</dbReference>
<dbReference type="OrthoDB" id="1523735at2"/>
<sequence length="336" mass="38188">MNYNLYLAEDFATDESFIAYYLKTDVNAIKFWEDWISHHPEKIDEIFNAEQILALMYLRLPDEEFQSESSRFDDFLNVVAAEQISTKRKFTFRHSTILTAIAASVIVVIFAIFYFSPANQSLTYITKHNGNGKISSFYLSDGTKVILNANSSIKLPEVFGTDKRDVSLTGEAFFEVAKDPSRPFTVEANGTKTTVLGTKFNVSAYGNSSHIQVALQEGSVEFSANADRDKMRLRPMEMATFSKNSKTLVRTAFNLDAVSSWKTGQITFHHATFQDISERFKNSYGIVLIDQSGKKDWNYSGHFVKTDYLSIIKSICFAENLNFKQTNQTIELKLKK</sequence>
<evidence type="ECO:0000256" key="1">
    <source>
        <dbReference type="SAM" id="Phobius"/>
    </source>
</evidence>
<dbReference type="PANTHER" id="PTHR30273">
    <property type="entry name" value="PERIPLASMIC SIGNAL SENSOR AND SIGMA FACTOR ACTIVATOR FECR-RELATED"/>
    <property type="match status" value="1"/>
</dbReference>
<keyword evidence="5" id="KW-1185">Reference proteome</keyword>
<keyword evidence="1" id="KW-1133">Transmembrane helix</keyword>
<feature type="domain" description="FecR protein" evidence="2">
    <location>
        <begin position="130"/>
        <end position="221"/>
    </location>
</feature>
<dbReference type="Gene3D" id="3.55.50.30">
    <property type="match status" value="1"/>
</dbReference>
<dbReference type="PANTHER" id="PTHR30273:SF2">
    <property type="entry name" value="PROTEIN FECR"/>
    <property type="match status" value="1"/>
</dbReference>
<dbReference type="InterPro" id="IPR006860">
    <property type="entry name" value="FecR"/>
</dbReference>